<accession>A0ACC1YCM1</accession>
<name>A0ACC1YCM1_MELAZ</name>
<sequence length="264" mass="29594">MEEKEKGNLDAEALRLCKKIQIQHKLFCFEFRENSRAQFLRISHNGFSISVPSNGIPGFLDVMDSLSSGFRQQQDEGFYKVKELKMDHKVFCFGIGWIRRGCFLKVWEASPSGNKKTRIIIPSANNGWELLKKTLAEIVKTSRILCPPLQRECFPLKCSADAKVETSTSASAQDVKPPEKGEGRIGESKMLRVGVKKFFFDHGSNSKGDFLKISEVMGGNRSSIIVPRSSLQQFHEMVGYFLNCSDESLSSTSSRQNSSLHIGG</sequence>
<protein>
    <submittedName>
        <fullName evidence="1">Transcription factor Pur-alpha 1-like</fullName>
    </submittedName>
</protein>
<dbReference type="Proteomes" id="UP001164539">
    <property type="component" value="Chromosome 4"/>
</dbReference>
<keyword evidence="2" id="KW-1185">Reference proteome</keyword>
<proteinExistence type="predicted"/>
<organism evidence="1 2">
    <name type="scientific">Melia azedarach</name>
    <name type="common">Chinaberry tree</name>
    <dbReference type="NCBI Taxonomy" id="155640"/>
    <lineage>
        <taxon>Eukaryota</taxon>
        <taxon>Viridiplantae</taxon>
        <taxon>Streptophyta</taxon>
        <taxon>Embryophyta</taxon>
        <taxon>Tracheophyta</taxon>
        <taxon>Spermatophyta</taxon>
        <taxon>Magnoliopsida</taxon>
        <taxon>eudicotyledons</taxon>
        <taxon>Gunneridae</taxon>
        <taxon>Pentapetalae</taxon>
        <taxon>rosids</taxon>
        <taxon>malvids</taxon>
        <taxon>Sapindales</taxon>
        <taxon>Meliaceae</taxon>
        <taxon>Melia</taxon>
    </lineage>
</organism>
<dbReference type="EMBL" id="CM051397">
    <property type="protein sequence ID" value="KAJ4721218.1"/>
    <property type="molecule type" value="Genomic_DNA"/>
</dbReference>
<comment type="caution">
    <text evidence="1">The sequence shown here is derived from an EMBL/GenBank/DDBJ whole genome shotgun (WGS) entry which is preliminary data.</text>
</comment>
<evidence type="ECO:0000313" key="2">
    <source>
        <dbReference type="Proteomes" id="UP001164539"/>
    </source>
</evidence>
<reference evidence="1 2" key="1">
    <citation type="journal article" date="2023" name="Science">
        <title>Complex scaffold remodeling in plant triterpene biosynthesis.</title>
        <authorList>
            <person name="De La Pena R."/>
            <person name="Hodgson H."/>
            <person name="Liu J.C."/>
            <person name="Stephenson M.J."/>
            <person name="Martin A.C."/>
            <person name="Owen C."/>
            <person name="Harkess A."/>
            <person name="Leebens-Mack J."/>
            <person name="Jimenez L.E."/>
            <person name="Osbourn A."/>
            <person name="Sattely E.S."/>
        </authorList>
    </citation>
    <scope>NUCLEOTIDE SEQUENCE [LARGE SCALE GENOMIC DNA]</scope>
    <source>
        <strain evidence="2">cv. JPN11</strain>
        <tissue evidence="1">Leaf</tissue>
    </source>
</reference>
<evidence type="ECO:0000313" key="1">
    <source>
        <dbReference type="EMBL" id="KAJ4721218.1"/>
    </source>
</evidence>
<gene>
    <name evidence="1" type="ORF">OWV82_008936</name>
</gene>